<dbReference type="Pfam" id="PF00076">
    <property type="entry name" value="RRM_1"/>
    <property type="match status" value="1"/>
</dbReference>
<organism evidence="6 7">
    <name type="scientific">Leptomonas pyrrhocoris</name>
    <name type="common">Firebug parasite</name>
    <dbReference type="NCBI Taxonomy" id="157538"/>
    <lineage>
        <taxon>Eukaryota</taxon>
        <taxon>Discoba</taxon>
        <taxon>Euglenozoa</taxon>
        <taxon>Kinetoplastea</taxon>
        <taxon>Metakinetoplastina</taxon>
        <taxon>Trypanosomatida</taxon>
        <taxon>Trypanosomatidae</taxon>
        <taxon>Leishmaniinae</taxon>
        <taxon>Leptomonas</taxon>
    </lineage>
</organism>
<evidence type="ECO:0000256" key="4">
    <source>
        <dbReference type="SAM" id="MobiDB-lite"/>
    </source>
</evidence>
<dbReference type="FunFam" id="3.30.70.330:FF:000383">
    <property type="entry name" value="Sex lethal, isoform D"/>
    <property type="match status" value="1"/>
</dbReference>
<dbReference type="OrthoDB" id="439808at2759"/>
<dbReference type="InterPro" id="IPR012677">
    <property type="entry name" value="Nucleotide-bd_a/b_plait_sf"/>
</dbReference>
<proteinExistence type="predicted"/>
<dbReference type="SMART" id="SM00360">
    <property type="entry name" value="RRM"/>
    <property type="match status" value="1"/>
</dbReference>
<evidence type="ECO:0000256" key="2">
    <source>
        <dbReference type="ARBA" id="ARBA00022884"/>
    </source>
</evidence>
<evidence type="ECO:0000256" key="1">
    <source>
        <dbReference type="ARBA" id="ARBA00022737"/>
    </source>
</evidence>
<dbReference type="InterPro" id="IPR035979">
    <property type="entry name" value="RBD_domain_sf"/>
</dbReference>
<evidence type="ECO:0000256" key="3">
    <source>
        <dbReference type="PROSITE-ProRule" id="PRU00176"/>
    </source>
</evidence>
<dbReference type="GO" id="GO:0009967">
    <property type="term" value="P:positive regulation of signal transduction"/>
    <property type="evidence" value="ECO:0007669"/>
    <property type="project" value="UniProtKB-ARBA"/>
</dbReference>
<dbReference type="EMBL" id="LGTL01000008">
    <property type="protein sequence ID" value="KPA80719.1"/>
    <property type="molecule type" value="Genomic_DNA"/>
</dbReference>
<dbReference type="InterPro" id="IPR050502">
    <property type="entry name" value="Euk_RNA-bind_prot"/>
</dbReference>
<dbReference type="PROSITE" id="PS50102">
    <property type="entry name" value="RRM"/>
    <property type="match status" value="1"/>
</dbReference>
<keyword evidence="1" id="KW-0677">Repeat</keyword>
<evidence type="ECO:0000313" key="6">
    <source>
        <dbReference type="EMBL" id="KPA80719.1"/>
    </source>
</evidence>
<protein>
    <recommendedName>
        <fullName evidence="5">RRM domain-containing protein</fullName>
    </recommendedName>
</protein>
<keyword evidence="7" id="KW-1185">Reference proteome</keyword>
<feature type="compositionally biased region" description="Low complexity" evidence="4">
    <location>
        <begin position="7"/>
        <end position="25"/>
    </location>
</feature>
<dbReference type="GO" id="GO:0005634">
    <property type="term" value="C:nucleus"/>
    <property type="evidence" value="ECO:0007669"/>
    <property type="project" value="TreeGrafter"/>
</dbReference>
<gene>
    <name evidence="6" type="ORF">ABB37_04888</name>
</gene>
<dbReference type="Gene3D" id="3.30.70.330">
    <property type="match status" value="1"/>
</dbReference>
<dbReference type="AlphaFoldDB" id="A0A0M9G2A9"/>
<dbReference type="OMA" id="QFVPMNI"/>
<dbReference type="PANTHER" id="PTHR48025">
    <property type="entry name" value="OS02G0815200 PROTEIN"/>
    <property type="match status" value="1"/>
</dbReference>
<dbReference type="SUPFAM" id="SSF54928">
    <property type="entry name" value="RNA-binding domain, RBD"/>
    <property type="match status" value="1"/>
</dbReference>
<dbReference type="PANTHER" id="PTHR48025:SF1">
    <property type="entry name" value="RRM DOMAIN-CONTAINING PROTEIN"/>
    <property type="match status" value="1"/>
</dbReference>
<dbReference type="GeneID" id="26905179"/>
<reference evidence="6 7" key="1">
    <citation type="submission" date="2015-07" db="EMBL/GenBank/DDBJ databases">
        <title>High-quality genome of monoxenous trypanosomatid Leptomonas pyrrhocoris.</title>
        <authorList>
            <person name="Flegontov P."/>
            <person name="Butenko A."/>
            <person name="Firsov S."/>
            <person name="Vlcek C."/>
            <person name="Logacheva M.D."/>
            <person name="Field M."/>
            <person name="Filatov D."/>
            <person name="Flegontova O."/>
            <person name="Gerasimov E."/>
            <person name="Jackson A.P."/>
            <person name="Kelly S."/>
            <person name="Opperdoes F."/>
            <person name="O'Reilly A."/>
            <person name="Votypka J."/>
            <person name="Yurchenko V."/>
            <person name="Lukes J."/>
        </authorList>
    </citation>
    <scope>NUCLEOTIDE SEQUENCE [LARGE SCALE GENOMIC DNA]</scope>
    <source>
        <strain evidence="6">H10</strain>
    </source>
</reference>
<dbReference type="VEuPathDB" id="TriTrypDB:LpyrH10_08_3370"/>
<feature type="domain" description="RRM" evidence="5">
    <location>
        <begin position="113"/>
        <end position="191"/>
    </location>
</feature>
<dbReference type="InterPro" id="IPR000504">
    <property type="entry name" value="RRM_dom"/>
</dbReference>
<evidence type="ECO:0000313" key="7">
    <source>
        <dbReference type="Proteomes" id="UP000037923"/>
    </source>
</evidence>
<dbReference type="GO" id="GO:0010629">
    <property type="term" value="P:negative regulation of gene expression"/>
    <property type="evidence" value="ECO:0007669"/>
    <property type="project" value="UniProtKB-ARBA"/>
</dbReference>
<evidence type="ECO:0000259" key="5">
    <source>
        <dbReference type="PROSITE" id="PS50102"/>
    </source>
</evidence>
<dbReference type="RefSeq" id="XP_015659158.1">
    <property type="nucleotide sequence ID" value="XM_015802714.1"/>
</dbReference>
<comment type="caution">
    <text evidence="6">The sequence shown here is derived from an EMBL/GenBank/DDBJ whole genome shotgun (WGS) entry which is preliminary data.</text>
</comment>
<accession>A0A0M9G2A9</accession>
<keyword evidence="2 3" id="KW-0694">RNA-binding</keyword>
<sequence>MYVQNANSSQQMMQFPQNQSQQQFSAISSYPPQQSFIVQHPQQQNVYPSQNTQFVPMNITSQSSQNYVSAPTGTVYDNNFQGSVSQISPDQITRSHSRTQMVPIPSNDERYRKQLIVNYLAQDVTSADIHTLFSRFGPLDGARIIFDRQTSMPRGYGFVYFRHPESAKQAVDTMNGYEFHGKRLKVGYSTNPLNIISSTSAAQ</sequence>
<feature type="region of interest" description="Disordered" evidence="4">
    <location>
        <begin position="1"/>
        <end position="26"/>
    </location>
</feature>
<dbReference type="GO" id="GO:0003729">
    <property type="term" value="F:mRNA binding"/>
    <property type="evidence" value="ECO:0007669"/>
    <property type="project" value="UniProtKB-ARBA"/>
</dbReference>
<dbReference type="Proteomes" id="UP000037923">
    <property type="component" value="Unassembled WGS sequence"/>
</dbReference>
<dbReference type="GO" id="GO:0005737">
    <property type="term" value="C:cytoplasm"/>
    <property type="evidence" value="ECO:0007669"/>
    <property type="project" value="UniProtKB-ARBA"/>
</dbReference>
<name>A0A0M9G2A9_LEPPY</name>